<dbReference type="InterPro" id="IPR012334">
    <property type="entry name" value="Pectin_lyas_fold"/>
</dbReference>
<keyword evidence="2" id="KW-0732">Signal</keyword>
<dbReference type="EMBL" id="CP064781">
    <property type="protein sequence ID" value="QRJ64316.1"/>
    <property type="molecule type" value="Genomic_DNA"/>
</dbReference>
<feature type="compositionally biased region" description="Low complexity" evidence="1">
    <location>
        <begin position="1564"/>
        <end position="1586"/>
    </location>
</feature>
<organism evidence="4 5">
    <name type="scientific">Azospira restricta</name>
    <dbReference type="NCBI Taxonomy" id="404405"/>
    <lineage>
        <taxon>Bacteria</taxon>
        <taxon>Pseudomonadati</taxon>
        <taxon>Pseudomonadota</taxon>
        <taxon>Betaproteobacteria</taxon>
        <taxon>Rhodocyclales</taxon>
        <taxon>Rhodocyclaceae</taxon>
        <taxon>Azospira</taxon>
    </lineage>
</organism>
<dbReference type="RefSeq" id="WP_203387859.1">
    <property type="nucleotide sequence ID" value="NZ_CP064781.1"/>
</dbReference>
<feature type="compositionally biased region" description="Basic residues" evidence="1">
    <location>
        <begin position="1593"/>
        <end position="1602"/>
    </location>
</feature>
<feature type="chain" id="PRO_5036918450" evidence="2">
    <location>
        <begin position="29"/>
        <end position="1602"/>
    </location>
</feature>
<feature type="domain" description="Filamentous haemagglutinin FhaB/tRNA nuclease CdiA-like TPS" evidence="3">
    <location>
        <begin position="26"/>
        <end position="144"/>
    </location>
</feature>
<evidence type="ECO:0000313" key="5">
    <source>
        <dbReference type="Proteomes" id="UP000663444"/>
    </source>
</evidence>
<dbReference type="Gene3D" id="2.160.20.10">
    <property type="entry name" value="Single-stranded right-handed beta-helix, Pectin lyase-like"/>
    <property type="match status" value="1"/>
</dbReference>
<evidence type="ECO:0000256" key="1">
    <source>
        <dbReference type="SAM" id="MobiDB-lite"/>
    </source>
</evidence>
<dbReference type="InterPro" id="IPR011050">
    <property type="entry name" value="Pectin_lyase_fold/virulence"/>
</dbReference>
<dbReference type="InterPro" id="IPR008638">
    <property type="entry name" value="FhaB/CdiA-like_TPS"/>
</dbReference>
<dbReference type="SUPFAM" id="SSF51126">
    <property type="entry name" value="Pectin lyase-like"/>
    <property type="match status" value="1"/>
</dbReference>
<feature type="signal peptide" evidence="2">
    <location>
        <begin position="1"/>
        <end position="28"/>
    </location>
</feature>
<dbReference type="SMART" id="SM00912">
    <property type="entry name" value="Haemagg_act"/>
    <property type="match status" value="1"/>
</dbReference>
<dbReference type="PANTHER" id="PTHR12338:SF5">
    <property type="entry name" value="ANTIGEN 43-RELATED"/>
    <property type="match status" value="1"/>
</dbReference>
<evidence type="ECO:0000313" key="4">
    <source>
        <dbReference type="EMBL" id="QRJ64316.1"/>
    </source>
</evidence>
<accession>A0A974SPY6</accession>
<proteinExistence type="predicted"/>
<evidence type="ECO:0000259" key="3">
    <source>
        <dbReference type="SMART" id="SM00912"/>
    </source>
</evidence>
<feature type="compositionally biased region" description="Gly residues" evidence="1">
    <location>
        <begin position="1552"/>
        <end position="1563"/>
    </location>
</feature>
<gene>
    <name evidence="4" type="ORF">IWH25_02890</name>
</gene>
<dbReference type="NCBIfam" id="TIGR01901">
    <property type="entry name" value="adhes_NPXG"/>
    <property type="match status" value="1"/>
</dbReference>
<dbReference type="Proteomes" id="UP000663444">
    <property type="component" value="Chromosome"/>
</dbReference>
<dbReference type="Pfam" id="PF05860">
    <property type="entry name" value="TPS"/>
    <property type="match status" value="1"/>
</dbReference>
<keyword evidence="5" id="KW-1185">Reference proteome</keyword>
<feature type="compositionally biased region" description="Low complexity" evidence="1">
    <location>
        <begin position="1533"/>
        <end position="1551"/>
    </location>
</feature>
<evidence type="ECO:0000256" key="2">
    <source>
        <dbReference type="SAM" id="SignalP"/>
    </source>
</evidence>
<dbReference type="PANTHER" id="PTHR12338">
    <property type="entry name" value="AUTOTRANSPORTER"/>
    <property type="match status" value="1"/>
</dbReference>
<dbReference type="InterPro" id="IPR050909">
    <property type="entry name" value="Bact_Autotransporter_VF"/>
</dbReference>
<sequence>MARNEPGRWPLKLICAALAACFAQGAAALPSGGNVASGNAAFAQNGNTLTVTNSNRAIINWGSFSIGRGETVVFNQGTSSSVLNRVVGVSVDGRLVIAPSEILGVLQSPGKVFLINPAGTLIGAGAVIDVGGFVASSLMLSDADFLANRLNFTEVAGAGDVNNFGTIKSTSGGSVYLIAPNVANHGIMQAPNGEVVLAAGRSVELIDSGTPGVKVAVSAGGEALNVGQLLAESGRIGMVGAIVRQQGTASTASLVREGGRIFLKATQSAELATGSTTRADGTQGGSITVDGGGLTTVAGSISATGNTSGGGRVELLGDRVGLFAGADIDASGATGGGTVLVGGDYQGSNAEVRNAQISYLDGAATIRADALQSGDGGKVIVWADDTTRAYGTISARGGAKGGDGGFVEVSAKGHLDYRGLTDTRAPNGKAGTLLLDPNDITIDNSAGESINGTWNPPGSPSPTDYAFTSSGGASSNIHWSTIVGQLALGNVALSTSGPGSANGDITFASNMYSYSSTNALTFLAHRNITFNGGGIINSAAGDIGLVAGWNGSFAAPAATGTAGSVWLKNSYIQTQGQLKILARNDIKLDATAAGGSALLSSAGGAQWIEAGGSVLLHGGIGGQAIIDYNGGGLQTVKATNIEVKADPNTSAASSNYWARIRSQASQTIEATGTITVAGGGSAAFGGRDNYAEIAAWGTQSVKANILTLTGGAGTGGDGYNNFAKIAQESSSGSQKITITGGGQLNLQGGTGTGTLGYAPAGCGGCPSSNNHASIWNSGSGGQEIDFVAGGSLQLTGGSNGTNNFAAIEHNNSAGQQKIWSSTANNPAITLAGGSSGGTTVVVAGNDYQLSNDASIFAKGSQLVKGANIQLSGGSGTATGAFIEADGAQQVVATGNVTLTGGNNSLENEASIGSETSQLISITGALSLTGGGGGASPAGAAMITAPTQDITVGGSATLTAGNSNATGDYGMGAGAVIGWDASSDIFLDVTGALSMNGSNATNQAMIGAATGSAAVEIRASAITTTANSAIGNWDGSMGGSVKLTATSGAISLPANSTLRTASLTASAGSSISFLGNDYVDFVTLTAGGPVSYHTANGNTTHITTINATGAIDVVGDIGSTSIALGTLTTTGTSNISVSAQGQILDDNGSGTVNLTTGAGNIALTSQVGTPVAGTLAISADVATSGQVTANVNGGPYGSIVIRDVGTTAVNYAGLTASAATSEGNVSYFRYGNLDIGGGTTLMLTPKTGAGAAIGASGDIQVSASLSMSGAKDLLAAGGDLTFAGGTLTMSGDGTLVAGGNLSVTGGNVSLQGTNNAVLAGGLLSIAAGRTITAGMGTLGVAASSIDVAGTLSGFSDTFVYTPGTLAINGGSLLSTAGNLYFIAEGPMSVTGSVSAAQGIVGKALGGLTLGAAAGGSGTISANGGVLDLVVGGPGIAMYNGSYLNSTDATQPYGGLITLFFPGLSAGGSLIDGAASFAGGYKVGGALTDLGQGLDVTYGILSNPVSDAIIAATLSTSTSAGDTSQTTNSATLVAATTTTSSTTTSTTETTQTIGGTGDTFGGTTSGDGTTSSGDGASSTAQGTSTSGSKQEDRNAKKKPAQCSA</sequence>
<protein>
    <submittedName>
        <fullName evidence="4">Filamentous hemagglutinin N-terminal domain-containing protein</fullName>
    </submittedName>
</protein>
<reference evidence="4" key="1">
    <citation type="submission" date="2020-11" db="EMBL/GenBank/DDBJ databases">
        <title>Azospira restricta DSM 18626 genome sequence.</title>
        <authorList>
            <person name="Moe W.M."/>
        </authorList>
    </citation>
    <scope>NUCLEOTIDE SEQUENCE</scope>
    <source>
        <strain evidence="4">DSM 18626</strain>
    </source>
</reference>
<name>A0A974SPY6_9RHOO</name>
<feature type="region of interest" description="Disordered" evidence="1">
    <location>
        <begin position="1533"/>
        <end position="1602"/>
    </location>
</feature>
<dbReference type="KEGG" id="ares:IWH25_02890"/>